<evidence type="ECO:0000313" key="3">
    <source>
        <dbReference type="EMBL" id="SKA77260.1"/>
    </source>
</evidence>
<evidence type="ECO:0000256" key="1">
    <source>
        <dbReference type="ARBA" id="ARBA00008950"/>
    </source>
</evidence>
<name>A0A1T4WIV7_9BACT</name>
<dbReference type="InterPro" id="IPR050126">
    <property type="entry name" value="Ap4A_hydrolase"/>
</dbReference>
<keyword evidence="4" id="KW-1185">Reference proteome</keyword>
<dbReference type="EMBL" id="FUYA01000008">
    <property type="protein sequence ID" value="SKA77260.1"/>
    <property type="molecule type" value="Genomic_DNA"/>
</dbReference>
<comment type="similarity">
    <text evidence="1">Belongs to the metallophosphoesterase superfamily. YfcE family.</text>
</comment>
<sequence length="243" mass="27619">MKLAILSDIHGNLHAIREVLRDIDAQGVDEIINLGDTVGYGPDPNECLALTRERGFVNVLGNHEHGLLKERHRIWFNEQPRVAVEITAKLLTPENFEYISQLPRAIVRHDLRFVHGYPPDSPYYYLVGADDAKLHKTFAKMKQDICFVGHTHLLELVTEKDGEPDRWPIGEGEHQLHAGQKYIINVGSVGQPRDDFNTKAKYVLFDTETLTLTVRFIAYDAKPVAEKMLEQGVPETFAKRLLS</sequence>
<protein>
    <submittedName>
        <fullName evidence="3">Predicted phosphodiesterase</fullName>
    </submittedName>
</protein>
<evidence type="ECO:0000259" key="2">
    <source>
        <dbReference type="Pfam" id="PF12850"/>
    </source>
</evidence>
<dbReference type="Gene3D" id="3.60.21.10">
    <property type="match status" value="1"/>
</dbReference>
<dbReference type="PANTHER" id="PTHR42850:SF2">
    <property type="entry name" value="BLL5683 PROTEIN"/>
    <property type="match status" value="1"/>
</dbReference>
<proteinExistence type="inferred from homology"/>
<dbReference type="PANTHER" id="PTHR42850">
    <property type="entry name" value="METALLOPHOSPHOESTERASE"/>
    <property type="match status" value="1"/>
</dbReference>
<gene>
    <name evidence="3" type="ORF">SAMN02745702_02321</name>
</gene>
<feature type="domain" description="Calcineurin-like phosphoesterase" evidence="2">
    <location>
        <begin position="1"/>
        <end position="209"/>
    </location>
</feature>
<dbReference type="InterPro" id="IPR011152">
    <property type="entry name" value="Pesterase_MJ0912"/>
</dbReference>
<evidence type="ECO:0000313" key="4">
    <source>
        <dbReference type="Proteomes" id="UP000189733"/>
    </source>
</evidence>
<dbReference type="RefSeq" id="WP_078685605.1">
    <property type="nucleotide sequence ID" value="NZ_FUYA01000008.1"/>
</dbReference>
<reference evidence="3 4" key="1">
    <citation type="submission" date="2017-02" db="EMBL/GenBank/DDBJ databases">
        <authorList>
            <person name="Peterson S.W."/>
        </authorList>
    </citation>
    <scope>NUCLEOTIDE SEQUENCE [LARGE SCALE GENOMIC DNA]</scope>
    <source>
        <strain evidence="3 4">DSM 18034</strain>
    </source>
</reference>
<accession>A0A1T4WIV7</accession>
<dbReference type="STRING" id="1121442.SAMN02745702_02321"/>
<dbReference type="InterPro" id="IPR024654">
    <property type="entry name" value="Calcineurin-like_PHP_lpxH"/>
</dbReference>
<dbReference type="GO" id="GO:0005737">
    <property type="term" value="C:cytoplasm"/>
    <property type="evidence" value="ECO:0007669"/>
    <property type="project" value="TreeGrafter"/>
</dbReference>
<dbReference type="Pfam" id="PF12850">
    <property type="entry name" value="Metallophos_2"/>
    <property type="match status" value="1"/>
</dbReference>
<dbReference type="GO" id="GO:0016791">
    <property type="term" value="F:phosphatase activity"/>
    <property type="evidence" value="ECO:0007669"/>
    <property type="project" value="TreeGrafter"/>
</dbReference>
<organism evidence="3 4">
    <name type="scientific">Desulfobaculum bizertense DSM 18034</name>
    <dbReference type="NCBI Taxonomy" id="1121442"/>
    <lineage>
        <taxon>Bacteria</taxon>
        <taxon>Pseudomonadati</taxon>
        <taxon>Thermodesulfobacteriota</taxon>
        <taxon>Desulfovibrionia</taxon>
        <taxon>Desulfovibrionales</taxon>
        <taxon>Desulfovibrionaceae</taxon>
        <taxon>Desulfobaculum</taxon>
    </lineage>
</organism>
<dbReference type="OrthoDB" id="9813918at2"/>
<dbReference type="AlphaFoldDB" id="A0A1T4WIV7"/>
<dbReference type="Proteomes" id="UP000189733">
    <property type="component" value="Unassembled WGS sequence"/>
</dbReference>
<dbReference type="CDD" id="cd00838">
    <property type="entry name" value="MPP_superfamily"/>
    <property type="match status" value="1"/>
</dbReference>
<dbReference type="PIRSF" id="PIRSF000883">
    <property type="entry name" value="Pesterase_MJ0912"/>
    <property type="match status" value="1"/>
</dbReference>
<dbReference type="InterPro" id="IPR029052">
    <property type="entry name" value="Metallo-depent_PP-like"/>
</dbReference>
<dbReference type="SUPFAM" id="SSF56300">
    <property type="entry name" value="Metallo-dependent phosphatases"/>
    <property type="match status" value="1"/>
</dbReference>